<evidence type="ECO:0000313" key="3">
    <source>
        <dbReference type="Proteomes" id="UP000260136"/>
    </source>
</evidence>
<accession>A0A3B0PH52</accession>
<feature type="domain" description="Haemagglutinin Mycoplasma" evidence="1">
    <location>
        <begin position="2"/>
        <end position="68"/>
    </location>
</feature>
<evidence type="ECO:0000259" key="1">
    <source>
        <dbReference type="Pfam" id="PF05692"/>
    </source>
</evidence>
<name>A0A3B0PH52_MYCGL</name>
<proteinExistence type="predicted"/>
<sequence length="76" mass="8462">MQKPNEKFYLVGYVGGKSPRTYRGSDVTMNVQKSPAVSDTNKRDYIFYVNAPKDGAYSISGVYISGTQNTEIANSW</sequence>
<dbReference type="AlphaFoldDB" id="A0A3B0PH52"/>
<dbReference type="Pfam" id="PF05692">
    <property type="entry name" value="Myco_haema"/>
    <property type="match status" value="1"/>
</dbReference>
<feature type="non-terminal residue" evidence="2">
    <location>
        <position position="76"/>
    </location>
</feature>
<dbReference type="Proteomes" id="UP000260136">
    <property type="component" value="Chromosome"/>
</dbReference>
<reference evidence="3" key="1">
    <citation type="submission" date="2018-06" db="EMBL/GenBank/DDBJ databases">
        <authorList>
            <consortium name="Pathogen Informatics"/>
        </authorList>
    </citation>
    <scope>NUCLEOTIDE SEQUENCE [LARGE SCALE GENOMIC DNA]</scope>
    <source>
        <strain evidence="3">NCTC10115</strain>
    </source>
</reference>
<gene>
    <name evidence="2" type="ORF">NCTC10115_01296</name>
</gene>
<dbReference type="EMBL" id="LS991952">
    <property type="protein sequence ID" value="SYV95207.1"/>
    <property type="molecule type" value="Genomic_DNA"/>
</dbReference>
<dbReference type="InterPro" id="IPR008692">
    <property type="entry name" value="Hemogglutn_Mycoplasma"/>
</dbReference>
<organism evidence="2 3">
    <name type="scientific">Mycoplasmoides gallisepticum</name>
    <name type="common">Mycoplasma gallisepticum</name>
    <dbReference type="NCBI Taxonomy" id="2096"/>
    <lineage>
        <taxon>Bacteria</taxon>
        <taxon>Bacillati</taxon>
        <taxon>Mycoplasmatota</taxon>
        <taxon>Mycoplasmoidales</taxon>
        <taxon>Mycoplasmoidaceae</taxon>
        <taxon>Mycoplasmoides</taxon>
    </lineage>
</organism>
<protein>
    <submittedName>
        <fullName evidence="2">Mycoplasma haemagglutinin</fullName>
    </submittedName>
</protein>
<evidence type="ECO:0000313" key="2">
    <source>
        <dbReference type="EMBL" id="SYV95207.1"/>
    </source>
</evidence>